<comment type="function">
    <text evidence="4">Transcription factor involved in RNA polymerase II transcription regulation. May function in both SPT15/TBP post-recruitment and recruitment steps of transcription.</text>
</comment>
<dbReference type="GO" id="GO:0005634">
    <property type="term" value="C:nucleus"/>
    <property type="evidence" value="ECO:0007669"/>
    <property type="project" value="UniProtKB-SubCell"/>
</dbReference>
<dbReference type="InterPro" id="IPR035441">
    <property type="entry name" value="TFIIS/LEDGF_dom_sf"/>
</dbReference>
<comment type="subcellular location">
    <subcellularLocation>
        <location evidence="6">Nucleus</location>
    </subcellularLocation>
</comment>
<feature type="region of interest" description="Disordered" evidence="7">
    <location>
        <begin position="1"/>
        <end position="145"/>
    </location>
</feature>
<evidence type="ECO:0000256" key="1">
    <source>
        <dbReference type="ARBA" id="ARBA00023015"/>
    </source>
</evidence>
<dbReference type="Pfam" id="PF08711">
    <property type="entry name" value="Med26"/>
    <property type="match status" value="1"/>
</dbReference>
<evidence type="ECO:0000256" key="2">
    <source>
        <dbReference type="ARBA" id="ARBA00023163"/>
    </source>
</evidence>
<dbReference type="OMA" id="MPAYNIQ"/>
<evidence type="ECO:0000256" key="4">
    <source>
        <dbReference type="ARBA" id="ARBA00037349"/>
    </source>
</evidence>
<dbReference type="FunFam" id="1.20.930.10:FF:000003">
    <property type="entry name" value="Putative Transcription factor IWS1"/>
    <property type="match status" value="1"/>
</dbReference>
<dbReference type="AlphaFoldDB" id="A0A4P7NUW0"/>
<dbReference type="VEuPathDB" id="FungiDB:M_BR32_EuGene_00112011"/>
<dbReference type="InterPro" id="IPR051037">
    <property type="entry name" value="RNAPII_TF_IWS1"/>
</dbReference>
<dbReference type="SUPFAM" id="SSF47676">
    <property type="entry name" value="Conserved domain common to transcription factors TFIIS, elongin A, CRSP70"/>
    <property type="match status" value="1"/>
</dbReference>
<feature type="region of interest" description="Disordered" evidence="7">
    <location>
        <begin position="370"/>
        <end position="422"/>
    </location>
</feature>
<organism evidence="8 9">
    <name type="scientific">Pyricularia oryzae</name>
    <name type="common">Rice blast fungus</name>
    <name type="synonym">Magnaporthe oryzae</name>
    <dbReference type="NCBI Taxonomy" id="318829"/>
    <lineage>
        <taxon>Eukaryota</taxon>
        <taxon>Fungi</taxon>
        <taxon>Dikarya</taxon>
        <taxon>Ascomycota</taxon>
        <taxon>Pezizomycotina</taxon>
        <taxon>Sordariomycetes</taxon>
        <taxon>Sordariomycetidae</taxon>
        <taxon>Magnaporthales</taxon>
        <taxon>Pyriculariaceae</taxon>
        <taxon>Pyricularia</taxon>
    </lineage>
</organism>
<proteinExistence type="inferred from homology"/>
<accession>A0A4P7NUW0</accession>
<dbReference type="Gene3D" id="1.20.930.10">
    <property type="entry name" value="Conserved domain common to transcription factors TFIIS, elongin A, CRSP70"/>
    <property type="match status" value="1"/>
</dbReference>
<evidence type="ECO:0000256" key="5">
    <source>
        <dbReference type="ARBA" id="ARBA00037992"/>
    </source>
</evidence>
<protein>
    <submittedName>
        <fullName evidence="8">Uncharacterized protein</fullName>
    </submittedName>
</protein>
<evidence type="ECO:0000256" key="3">
    <source>
        <dbReference type="ARBA" id="ARBA00023242"/>
    </source>
</evidence>
<evidence type="ECO:0000256" key="6">
    <source>
        <dbReference type="PROSITE-ProRule" id="PRU00649"/>
    </source>
</evidence>
<reference evidence="8 9" key="1">
    <citation type="journal article" date="2019" name="Mol. Biol. Evol.">
        <title>Blast fungal genomes show frequent chromosomal changes, gene gains and losses, and effector gene turnover.</title>
        <authorList>
            <person name="Gomez Luciano L.B."/>
            <person name="Jason Tsai I."/>
            <person name="Chuma I."/>
            <person name="Tosa Y."/>
            <person name="Chen Y.H."/>
            <person name="Li J.Y."/>
            <person name="Li M.Y."/>
            <person name="Jade Lu M.Y."/>
            <person name="Nakayashiki H."/>
            <person name="Li W.H."/>
        </authorList>
    </citation>
    <scope>NUCLEOTIDE SEQUENCE [LARGE SCALE GENOMIC DNA]</scope>
    <source>
        <strain evidence="8">MZ5-1-6</strain>
    </source>
</reference>
<feature type="compositionally biased region" description="Basic and acidic residues" evidence="7">
    <location>
        <begin position="117"/>
        <end position="132"/>
    </location>
</feature>
<evidence type="ECO:0000256" key="7">
    <source>
        <dbReference type="SAM" id="MobiDB-lite"/>
    </source>
</evidence>
<evidence type="ECO:0000313" key="9">
    <source>
        <dbReference type="Proteomes" id="UP000294847"/>
    </source>
</evidence>
<keyword evidence="1" id="KW-0805">Transcription regulation</keyword>
<feature type="compositionally biased region" description="Gly residues" evidence="7">
    <location>
        <begin position="396"/>
        <end position="408"/>
    </location>
</feature>
<dbReference type="InterPro" id="IPR017923">
    <property type="entry name" value="TFIIS_N"/>
</dbReference>
<dbReference type="GO" id="GO:0016973">
    <property type="term" value="P:poly(A)+ mRNA export from nucleus"/>
    <property type="evidence" value="ECO:0007669"/>
    <property type="project" value="TreeGrafter"/>
</dbReference>
<dbReference type="PANTHER" id="PTHR46010:SF1">
    <property type="entry name" value="PROTEIN IWS1 HOMOLOG"/>
    <property type="match status" value="1"/>
</dbReference>
<gene>
    <name evidence="8" type="ORF">PoMZ_13350</name>
</gene>
<sequence length="422" mass="47022">MSDVESETAGSPRAPTKDDDQIDDAGEDSDVLSDIDEGVFEEEYNPDTARVEERDYEDIAKSLKASKRKRGEGEAPPKRKTQLKKRRTVEAAADDLGDAAGGSDDENGSRRQRKSRMAGDSRRAKAKEKSPEPEIDESTLTPEERRKRALLKAMDAAAKGRSSRRRKKDEVDLEEMADEEIAALKISMENACVADNKAREEGKPAIEKLKLLPKVVAMMNRNAIQHAILDPETNFLQSLRFFLEPLNDGSLPAYNIQREIFTALLRLPVEKEALLSSGIGKVVLFYTKSKRPEPGVKRMAEKLIGEWSRPILKRTDDFRKRHIETREFDYAAAKQAQETASYGSSQAATLPSRPAGRSIFEEEIQKKLAPKNPYRTAGTGLQKTYTVAPQSTYNAPGGGDYRPMGSGGLDAFRRMTQKGKKK</sequence>
<keyword evidence="3 6" id="KW-0539">Nucleus</keyword>
<evidence type="ECO:0000313" key="8">
    <source>
        <dbReference type="EMBL" id="QBZ66375.1"/>
    </source>
</evidence>
<dbReference type="EMBL" id="CP034210">
    <property type="protein sequence ID" value="QBZ66375.1"/>
    <property type="molecule type" value="Genomic_DNA"/>
</dbReference>
<comment type="similarity">
    <text evidence="5">Belongs to the IWS1 family.</text>
</comment>
<keyword evidence="2" id="KW-0804">Transcription</keyword>
<feature type="compositionally biased region" description="Acidic residues" evidence="7">
    <location>
        <begin position="20"/>
        <end position="45"/>
    </location>
</feature>
<dbReference type="PROSITE" id="PS51319">
    <property type="entry name" value="TFIIS_N"/>
    <property type="match status" value="1"/>
</dbReference>
<dbReference type="SMR" id="A0A4P7NUW0"/>
<feature type="compositionally biased region" description="Polar residues" evidence="7">
    <location>
        <begin position="379"/>
        <end position="394"/>
    </location>
</feature>
<feature type="compositionally biased region" description="Basic and acidic residues" evidence="7">
    <location>
        <begin position="49"/>
        <end position="61"/>
    </location>
</feature>
<feature type="compositionally biased region" description="Basic residues" evidence="7">
    <location>
        <begin position="78"/>
        <end position="87"/>
    </location>
</feature>
<dbReference type="PANTHER" id="PTHR46010">
    <property type="entry name" value="PROTEIN IWS1 HOMOLOG"/>
    <property type="match status" value="1"/>
</dbReference>
<dbReference type="Proteomes" id="UP000294847">
    <property type="component" value="Chromosome 7"/>
</dbReference>
<name>A0A4P7NUW0_PYROR</name>